<dbReference type="OrthoDB" id="1132160at2"/>
<gene>
    <name evidence="2" type="ORF">COR50_07590</name>
</gene>
<dbReference type="EMBL" id="CP023777">
    <property type="protein sequence ID" value="ATL47058.1"/>
    <property type="molecule type" value="Genomic_DNA"/>
</dbReference>
<dbReference type="RefSeq" id="WP_098193442.1">
    <property type="nucleotide sequence ID" value="NZ_CP023777.1"/>
</dbReference>
<keyword evidence="3" id="KW-1185">Reference proteome</keyword>
<keyword evidence="1" id="KW-0812">Transmembrane</keyword>
<evidence type="ECO:0000313" key="2">
    <source>
        <dbReference type="EMBL" id="ATL47058.1"/>
    </source>
</evidence>
<feature type="transmembrane region" description="Helical" evidence="1">
    <location>
        <begin position="111"/>
        <end position="135"/>
    </location>
</feature>
<proteinExistence type="predicted"/>
<protein>
    <submittedName>
        <fullName evidence="2">Rod shape-determining protein MreD</fullName>
    </submittedName>
</protein>
<accession>A0A291QSV4</accession>
<evidence type="ECO:0000313" key="3">
    <source>
        <dbReference type="Proteomes" id="UP000220133"/>
    </source>
</evidence>
<keyword evidence="1" id="KW-1133">Transmembrane helix</keyword>
<dbReference type="Proteomes" id="UP000220133">
    <property type="component" value="Chromosome"/>
</dbReference>
<feature type="transmembrane region" description="Helical" evidence="1">
    <location>
        <begin position="71"/>
        <end position="91"/>
    </location>
</feature>
<sequence length="169" mass="19176">MSILLKNIIRFILLILVQVFVLNMIRIHQLVPPYIYMLFILLLPLNTPRPALQLLGLLLGLTLDMFMDTPGVHAAACVVIAYLRPFIINILSPQGGYDVNMKTPSITTMGLSQFAIYASVLVLIHNIVYFSISIFGLKDPLYLLMKILFSTAVSLFLVLIYELLFFERK</sequence>
<organism evidence="2 3">
    <name type="scientific">Chitinophaga caeni</name>
    <dbReference type="NCBI Taxonomy" id="2029983"/>
    <lineage>
        <taxon>Bacteria</taxon>
        <taxon>Pseudomonadati</taxon>
        <taxon>Bacteroidota</taxon>
        <taxon>Chitinophagia</taxon>
        <taxon>Chitinophagales</taxon>
        <taxon>Chitinophagaceae</taxon>
        <taxon>Chitinophaga</taxon>
    </lineage>
</organism>
<name>A0A291QSV4_9BACT</name>
<feature type="transmembrane region" description="Helical" evidence="1">
    <location>
        <begin position="147"/>
        <end position="166"/>
    </location>
</feature>
<feature type="transmembrane region" description="Helical" evidence="1">
    <location>
        <begin position="7"/>
        <end position="28"/>
    </location>
</feature>
<dbReference type="AlphaFoldDB" id="A0A291QSV4"/>
<keyword evidence="1" id="KW-0472">Membrane</keyword>
<dbReference type="KEGG" id="cbae:COR50_07590"/>
<evidence type="ECO:0000256" key="1">
    <source>
        <dbReference type="SAM" id="Phobius"/>
    </source>
</evidence>
<reference evidence="2 3" key="1">
    <citation type="submission" date="2017-10" db="EMBL/GenBank/DDBJ databases">
        <title>Paenichitinophaga pekingensis gen. nov., sp. nov., isolated from activated sludge.</title>
        <authorList>
            <person name="Jin D."/>
            <person name="Kong X."/>
            <person name="Deng Y."/>
            <person name="Bai Z."/>
        </authorList>
    </citation>
    <scope>NUCLEOTIDE SEQUENCE [LARGE SCALE GENOMIC DNA]</scope>
    <source>
        <strain evidence="2 3">13</strain>
    </source>
</reference>